<gene>
    <name evidence="2" type="ORF">CDQ91_00535</name>
</gene>
<reference evidence="2 3" key="1">
    <citation type="journal article" date="2002" name="Int. J. Syst. Evol. Microbiol.">
        <title>Sphingopyxis witflariensis sp. nov., isolated from activated sludge.</title>
        <authorList>
            <person name="Kampfer P."/>
            <person name="Witzenberger R."/>
            <person name="Denner E.B."/>
            <person name="Busse H.J."/>
            <person name="Neef A."/>
        </authorList>
    </citation>
    <scope>NUCLEOTIDE SEQUENCE [LARGE SCALE GENOMIC DNA]</scope>
    <source>
        <strain evidence="2 3">DSM 14551</strain>
    </source>
</reference>
<evidence type="ECO:0008006" key="4">
    <source>
        <dbReference type="Google" id="ProtNLM"/>
    </source>
</evidence>
<comment type="caution">
    <text evidence="2">The sequence shown here is derived from an EMBL/GenBank/DDBJ whole genome shotgun (WGS) entry which is preliminary data.</text>
</comment>
<dbReference type="Pfam" id="PF10029">
    <property type="entry name" value="DUF2271"/>
    <property type="match status" value="1"/>
</dbReference>
<feature type="signal peptide" evidence="1">
    <location>
        <begin position="1"/>
        <end position="26"/>
    </location>
</feature>
<dbReference type="EMBL" id="NISJ01000001">
    <property type="protein sequence ID" value="OWR00954.1"/>
    <property type="molecule type" value="Genomic_DNA"/>
</dbReference>
<evidence type="ECO:0000256" key="1">
    <source>
        <dbReference type="SAM" id="SignalP"/>
    </source>
</evidence>
<sequence>MQLSYSALLIGGSAGLATALATPAIAAAPGVMDVTISIPRLKVAEYHKPYIAFWVEKPGASAKTVAVWYDHDMKANEGTKWLRDVRQWWRASGRSLTFPANGITGATRAPGTHKISFTRAQLGALAPGQYTLLIEASREVGGREVLRIPFTWPGKAGAGGRAVGTTELGTVSVSFR</sequence>
<protein>
    <recommendedName>
        <fullName evidence="4">DUF2271 domain-containing protein</fullName>
    </recommendedName>
</protein>
<dbReference type="InterPro" id="IPR014469">
    <property type="entry name" value="DUF2271"/>
</dbReference>
<keyword evidence="3" id="KW-1185">Reference proteome</keyword>
<accession>A0A246K6I7</accession>
<dbReference type="RefSeq" id="WP_088470760.1">
    <property type="nucleotide sequence ID" value="NZ_NISJ01000001.1"/>
</dbReference>
<dbReference type="AlphaFoldDB" id="A0A246K6I7"/>
<name>A0A246K6I7_9SPHN</name>
<dbReference type="OrthoDB" id="195316at2"/>
<proteinExistence type="predicted"/>
<evidence type="ECO:0000313" key="2">
    <source>
        <dbReference type="EMBL" id="OWR00954.1"/>
    </source>
</evidence>
<dbReference type="Proteomes" id="UP000197097">
    <property type="component" value="Unassembled WGS sequence"/>
</dbReference>
<keyword evidence="1" id="KW-0732">Signal</keyword>
<dbReference type="PIRSF" id="PIRSF014995">
    <property type="entry name" value="UCP014995"/>
    <property type="match status" value="1"/>
</dbReference>
<organism evidence="2 3">
    <name type="scientific">Sphingopyxis witflariensis</name>
    <dbReference type="NCBI Taxonomy" id="173675"/>
    <lineage>
        <taxon>Bacteria</taxon>
        <taxon>Pseudomonadati</taxon>
        <taxon>Pseudomonadota</taxon>
        <taxon>Alphaproteobacteria</taxon>
        <taxon>Sphingomonadales</taxon>
        <taxon>Sphingomonadaceae</taxon>
        <taxon>Sphingopyxis</taxon>
    </lineage>
</organism>
<feature type="chain" id="PRO_5012806260" description="DUF2271 domain-containing protein" evidence="1">
    <location>
        <begin position="27"/>
        <end position="176"/>
    </location>
</feature>
<evidence type="ECO:0000313" key="3">
    <source>
        <dbReference type="Proteomes" id="UP000197097"/>
    </source>
</evidence>